<dbReference type="OrthoDB" id="422220at2759"/>
<dbReference type="GO" id="GO:0005634">
    <property type="term" value="C:nucleus"/>
    <property type="evidence" value="ECO:0007669"/>
    <property type="project" value="TreeGrafter"/>
</dbReference>
<keyword evidence="4" id="KW-0812">Transmembrane</keyword>
<dbReference type="GO" id="GO:0000027">
    <property type="term" value="P:ribosomal large subunit assembly"/>
    <property type="evidence" value="ECO:0007669"/>
    <property type="project" value="TreeGrafter"/>
</dbReference>
<reference evidence="6 7" key="1">
    <citation type="journal article" date="2017" name="Curr. Biol.">
        <title>Genome architecture and evolution of a unichromosomal asexual nematode.</title>
        <authorList>
            <person name="Fradin H."/>
            <person name="Zegar C."/>
            <person name="Gutwein M."/>
            <person name="Lucas J."/>
            <person name="Kovtun M."/>
            <person name="Corcoran D."/>
            <person name="Baugh L.R."/>
            <person name="Kiontke K."/>
            <person name="Gunsalus K."/>
            <person name="Fitch D.H."/>
            <person name="Piano F."/>
        </authorList>
    </citation>
    <scope>NUCLEOTIDE SEQUENCE [LARGE SCALE GENOMIC DNA]</scope>
    <source>
        <strain evidence="6">PF1309</strain>
    </source>
</reference>
<evidence type="ECO:0000259" key="5">
    <source>
        <dbReference type="PROSITE" id="PS50234"/>
    </source>
</evidence>
<feature type="compositionally biased region" description="Basic and acidic residues" evidence="3">
    <location>
        <begin position="1812"/>
        <end position="1849"/>
    </location>
</feature>
<sequence length="2173" mass="247851">MTIWMSGFLRNSLTSASPRPRSALVTITEFGDFGNFGNFALIFSASASASCSLFSLSFSAATALRVLTSSSFSYTTYRVLGLSIIISILQITIAIPFINQVELSVSDEPENPAEKESSSPVLRLADSLDSLPFTDKCLTRRLILPCEYLKEKAICFLKNLDAFDLTVHALWESISYDPSLSGLSLDSLLNIDTHKMKLEFFALMMSSENYGKIIGSELQKLLFDLRFWVSEKARSDLEKSLDAKCSWQNRLQIGLEAMINSVPPCGTPDPSSVEVDLLRQANMQLKMVLSQLECLGEFREKSARLTSQCDRRHPVIQGMREIKQKLEEECSELSTTCSIPENSDLDVYLPFRNQYSHLRDSLEHIADSIKKLAPSVLDLEKKPNESDKQYSSRINMLAATLHTAALSFADFRRQLLTNHLPFIDVYATFLLAHVCVDSAFREVAAVIQSRKFAEQVQLPKDLNLKLASNFLQCKQLEDWAIESSSVVPLKFKATLMRKRLGISEDQMKKKQRAEDVKWLADVWHKWYTCNVAKEKEKEFEYREKTAEEKEELEMDEYFSMEVLQGGQQQVVSDVDLVMLLNSLVKEKEEERDPILRDEFDDAEARFWLTQTSLKHLLVEAQVHADSRLVDRLNDFDLRVLNFIIEKLQVNARDQKVFNVYKKSSMRLLKEALELLKPFTERTEHLNEKWPEMASLKSVLASVKEFHAEPLSSSQMRFAVLLENTIEQADEWEKVASRKESMESTLNPLKKLLVEWKKLEVDSWGKLLDRVEAEPRHKALLVAYPLFSKINEAYNSSSKLDEQLIAMSTNWIHDATIVDFETRILTTKCLAEWANRQGFSKTALHLHSLAAHFSLYESVVNKKLSSVRDPALDKLREHLNIYKFTDLNLHNLKAHSKAAHAKFFRHVKKHRERISLSVLPEFDTLLSLEKFEKSKDLQISELQISVPEEGRAKRAKQLVEKIIDKVILICETKSLDELCELASGTDESVKAEVKYEGTDEEKEKQQGHARNSRQRQVAMFIKEAQSVGLSARRAQNLDFEKIARMSLLEVALQKDGEKVEEEIVRICAGGRNACMRKWQKVSDQLSPSTRKHIYGVIEYGLLLLIKDEKRLVEMQENQLRIREVTDNLQKIRGNAEIDWIVDHPKVSAQIRQIHSNVDQLRQLMDSMLFRIDQCADDELHVQKFAPASQLHPLVRLHKAHPKYEALKKYLGKLNEIVTSLEMTLARLQKDKIIERGAFVSSKGQISESIQKSTELWANPDLTECFSDQKQQFMQTLQLVSEKIQEEFNLEKSEVQLSIDPLLLVVQHLYKAIVEAEDEKWTNSKIIDKIQAVIEIALKTLDSVLKKASRFGKMASNFDEVCTLSAILCALLDRLLNVASNWIRQFGFTYHAILSLGMQLFEKGYLNPIPKMEKGDSEGRAKDDDSTAGGGMGEGEASGNAKDVTEEMEETGQIEGLQDDEEPEPQGLEGKNEKPIEMEEDFSENLQDIDKNEAAEEEDQNESEDEEDQIDPEDEMGDVDEADDKQVDPKLWDDDEEKQDSKDKNIDDEQQAADNKTNELTAKEDETAPLDENQQEENEKEQEEAMENVDERDKEEEQQNEDSTEQTADLEQDISQEQDSQEMDEDDQQGEDQNQDESIQEEEDLTDTEEEKQGDADNEIQENQNDIEMDDDSEAQENRDDVEAETMDEEGHGGEKKDIDQEKNEDAGGAMEDERNAEEDRPEPEGQGQSKNDQRGEKGSGQEAKEKENDEKEEKIEEDIREAQKESDRQLLADNVQEEDMEAEEAEGEENEQGKLREKAAAAQRQMQGASSMEEAKQTKDLEKKERDQLKRHNWKGIEHTEQESIEHSEDALERSEAKIHLAAEDLFSLGEELTRELVLGGDQSTFEENPQLKRTSSALDAEKMWPQIVRSVAILAGELAEKLRLVLEPQRANRMQGDYRTGKRLNMRRLVTYIASEYRKDRIWMRRTKKAQKEYQVLVAVDDSASMQENAISQVTCEAVCVLEEALRRCDAGAVAVCSFGSQVEMLIPFGSETRPGPELIRKLTFDQKQTNLSGLLTWAHASLQEVKTPSSEQMLVIISDGRGVFADRIQTLRSSLARLQGVTVLFVIMDTGDRSITDVTKVDIAPDGVTMIMRSYMDVFPFPFYALVKNIQQLPSVLAESLRQWLELATANS</sequence>
<dbReference type="SUPFAM" id="SSF53300">
    <property type="entry name" value="vWA-like"/>
    <property type="match status" value="1"/>
</dbReference>
<feature type="compositionally biased region" description="Acidic residues" evidence="3">
    <location>
        <begin position="1774"/>
        <end position="1789"/>
    </location>
</feature>
<accession>A0A2A2LJ89</accession>
<keyword evidence="1" id="KW-0547">Nucleotide-binding</keyword>
<evidence type="ECO:0000313" key="6">
    <source>
        <dbReference type="EMBL" id="PAV86254.1"/>
    </source>
</evidence>
<feature type="compositionally biased region" description="Acidic residues" evidence="3">
    <location>
        <begin position="1565"/>
        <end position="1586"/>
    </location>
</feature>
<feature type="compositionally biased region" description="Basic and acidic residues" evidence="3">
    <location>
        <begin position="1687"/>
        <end position="1704"/>
    </location>
</feature>
<dbReference type="GO" id="GO:0005524">
    <property type="term" value="F:ATP binding"/>
    <property type="evidence" value="ECO:0007669"/>
    <property type="project" value="UniProtKB-KW"/>
</dbReference>
<organism evidence="6 7">
    <name type="scientific">Diploscapter pachys</name>
    <dbReference type="NCBI Taxonomy" id="2018661"/>
    <lineage>
        <taxon>Eukaryota</taxon>
        <taxon>Metazoa</taxon>
        <taxon>Ecdysozoa</taxon>
        <taxon>Nematoda</taxon>
        <taxon>Chromadorea</taxon>
        <taxon>Rhabditida</taxon>
        <taxon>Rhabditina</taxon>
        <taxon>Rhabditomorpha</taxon>
        <taxon>Rhabditoidea</taxon>
        <taxon>Rhabditidae</taxon>
        <taxon>Diploscapter</taxon>
    </lineage>
</organism>
<evidence type="ECO:0000256" key="1">
    <source>
        <dbReference type="ARBA" id="ARBA00022741"/>
    </source>
</evidence>
<gene>
    <name evidence="6" type="ORF">WR25_16785</name>
</gene>
<feature type="compositionally biased region" description="Acidic residues" evidence="3">
    <location>
        <begin position="1596"/>
        <end position="1673"/>
    </location>
</feature>
<dbReference type="InterPro" id="IPR002035">
    <property type="entry name" value="VWF_A"/>
</dbReference>
<dbReference type="PANTHER" id="PTHR48103:SF2">
    <property type="entry name" value="MIDASIN"/>
    <property type="match status" value="1"/>
</dbReference>
<dbReference type="Proteomes" id="UP000218231">
    <property type="component" value="Unassembled WGS sequence"/>
</dbReference>
<dbReference type="PROSITE" id="PS50234">
    <property type="entry name" value="VWFA"/>
    <property type="match status" value="1"/>
</dbReference>
<keyword evidence="7" id="KW-1185">Reference proteome</keyword>
<proteinExistence type="predicted"/>
<dbReference type="PANTHER" id="PTHR48103">
    <property type="entry name" value="MIDASIN-RELATED"/>
    <property type="match status" value="1"/>
</dbReference>
<dbReference type="InterPro" id="IPR036465">
    <property type="entry name" value="vWFA_dom_sf"/>
</dbReference>
<evidence type="ECO:0000313" key="7">
    <source>
        <dbReference type="Proteomes" id="UP000218231"/>
    </source>
</evidence>
<protein>
    <recommendedName>
        <fullName evidence="5">VWFA domain-containing protein</fullName>
    </recommendedName>
</protein>
<dbReference type="GO" id="GO:0030687">
    <property type="term" value="C:preribosome, large subunit precursor"/>
    <property type="evidence" value="ECO:0007669"/>
    <property type="project" value="TreeGrafter"/>
</dbReference>
<feature type="compositionally biased region" description="Acidic residues" evidence="3">
    <location>
        <begin position="1444"/>
        <end position="1462"/>
    </location>
</feature>
<feature type="domain" description="VWFA" evidence="5">
    <location>
        <begin position="1975"/>
        <end position="2162"/>
    </location>
</feature>
<evidence type="ECO:0000256" key="2">
    <source>
        <dbReference type="ARBA" id="ARBA00022840"/>
    </source>
</evidence>
<dbReference type="Gene3D" id="3.40.50.410">
    <property type="entry name" value="von Willebrand factor, type A domain"/>
    <property type="match status" value="1"/>
</dbReference>
<feature type="compositionally biased region" description="Acidic residues" evidence="3">
    <location>
        <begin position="1493"/>
        <end position="1521"/>
    </location>
</feature>
<feature type="region of interest" description="Disordered" evidence="3">
    <location>
        <begin position="1410"/>
        <end position="1849"/>
    </location>
</feature>
<comment type="caution">
    <text evidence="6">The sequence shown here is derived from an EMBL/GenBank/DDBJ whole genome shotgun (WGS) entry which is preliminary data.</text>
</comment>
<feature type="compositionally biased region" description="Basic and acidic residues" evidence="3">
    <location>
        <begin position="1410"/>
        <end position="1423"/>
    </location>
</feature>
<keyword evidence="4" id="KW-1133">Transmembrane helix</keyword>
<evidence type="ECO:0000256" key="3">
    <source>
        <dbReference type="SAM" id="MobiDB-lite"/>
    </source>
</evidence>
<feature type="compositionally biased region" description="Basic and acidic residues" evidence="3">
    <location>
        <begin position="1730"/>
        <end position="1753"/>
    </location>
</feature>
<feature type="transmembrane region" description="Helical" evidence="4">
    <location>
        <begin position="79"/>
        <end position="98"/>
    </location>
</feature>
<dbReference type="Pfam" id="PF13519">
    <property type="entry name" value="VWA_2"/>
    <property type="match status" value="1"/>
</dbReference>
<feature type="transmembrane region" description="Helical" evidence="4">
    <location>
        <begin position="39"/>
        <end position="67"/>
    </location>
</feature>
<name>A0A2A2LJ89_9BILA</name>
<feature type="compositionally biased region" description="Basic and acidic residues" evidence="3">
    <location>
        <begin position="1759"/>
        <end position="1769"/>
    </location>
</feature>
<evidence type="ECO:0000256" key="4">
    <source>
        <dbReference type="SAM" id="Phobius"/>
    </source>
</evidence>
<keyword evidence="2" id="KW-0067">ATP-binding</keyword>
<dbReference type="EMBL" id="LIAE01006689">
    <property type="protein sequence ID" value="PAV86254.1"/>
    <property type="molecule type" value="Genomic_DNA"/>
</dbReference>
<dbReference type="STRING" id="2018661.A0A2A2LJ89"/>
<keyword evidence="4" id="KW-0472">Membrane</keyword>
<dbReference type="GO" id="GO:0000055">
    <property type="term" value="P:ribosomal large subunit export from nucleus"/>
    <property type="evidence" value="ECO:0007669"/>
    <property type="project" value="TreeGrafter"/>
</dbReference>